<keyword evidence="1" id="KW-1133">Transmembrane helix</keyword>
<organism evidence="2 3">
    <name type="scientific">Bathymodiolus thermophilus thioautotrophic gill symbiont</name>
    <dbReference type="NCBI Taxonomy" id="2360"/>
    <lineage>
        <taxon>Bacteria</taxon>
        <taxon>Pseudomonadati</taxon>
        <taxon>Pseudomonadota</taxon>
        <taxon>Gammaproteobacteria</taxon>
        <taxon>sulfur-oxidizing symbionts</taxon>
    </lineage>
</organism>
<name>A0A8H9CGP2_9GAMM</name>
<protein>
    <recommendedName>
        <fullName evidence="4">Prepilin-type N-terminal cleavage/methylation domain-containing protein</fullName>
    </recommendedName>
</protein>
<dbReference type="InterPro" id="IPR045584">
    <property type="entry name" value="Pilin-like"/>
</dbReference>
<evidence type="ECO:0008006" key="4">
    <source>
        <dbReference type="Google" id="ProtNLM"/>
    </source>
</evidence>
<keyword evidence="1" id="KW-0812">Transmembrane</keyword>
<dbReference type="Gene3D" id="3.30.700.10">
    <property type="entry name" value="Glycoprotein, Type 4 Pilin"/>
    <property type="match status" value="1"/>
</dbReference>
<dbReference type="AlphaFoldDB" id="A0A8H9CGP2"/>
<dbReference type="InterPro" id="IPR012902">
    <property type="entry name" value="N_methyl_site"/>
</dbReference>
<keyword evidence="1" id="KW-0472">Membrane</keyword>
<evidence type="ECO:0000313" key="3">
    <source>
        <dbReference type="Proteomes" id="UP000643672"/>
    </source>
</evidence>
<sequence length="294" mass="31988">MMKIKNKQLGFTLIELMLVLAVVAMLMQIKIKADAEANVVEQIEMDVKRTMQEIGYIQAAASGYLADEGKWPDFANQCNNAINTLKTTAEAYLNYVTTTSPYNTPYITACDSKTFEVRVKSNKDFAAPYIASQYPGSRLLSDPNGDTSASSIPRPLSLSQFLSLDGFRSMRGDFGMGGNSIIGVHDINLDGQSIKLGIGQFVSMGSVVLGGLDAVVSKPNCSHENAKKGTPKIFLRVQGVTTKPGGILGIRNISWSARFEDKDQSTWRLGTKGLSSISGLAEVFCDYGDWNKLK</sequence>
<evidence type="ECO:0000256" key="1">
    <source>
        <dbReference type="SAM" id="Phobius"/>
    </source>
</evidence>
<dbReference type="Proteomes" id="UP000643672">
    <property type="component" value="Unassembled WGS sequence"/>
</dbReference>
<dbReference type="NCBIfam" id="TIGR02532">
    <property type="entry name" value="IV_pilin_GFxxxE"/>
    <property type="match status" value="1"/>
</dbReference>
<dbReference type="EMBL" id="CAESAQ020000021">
    <property type="protein sequence ID" value="CAB5495691.1"/>
    <property type="molecule type" value="Genomic_DNA"/>
</dbReference>
<proteinExistence type="predicted"/>
<gene>
    <name evidence="2" type="ORF">THERMOS_344</name>
</gene>
<dbReference type="SUPFAM" id="SSF54523">
    <property type="entry name" value="Pili subunits"/>
    <property type="match status" value="1"/>
</dbReference>
<reference evidence="2 3" key="1">
    <citation type="submission" date="2020-05" db="EMBL/GenBank/DDBJ databases">
        <authorList>
            <person name="Petersen J."/>
            <person name="Sayavedra L."/>
        </authorList>
    </citation>
    <scope>NUCLEOTIDE SEQUENCE [LARGE SCALE GENOMIC DNA]</scope>
    <source>
        <strain evidence="2">B thermophilus SOXS</strain>
    </source>
</reference>
<accession>A0A8H9CGP2</accession>
<feature type="transmembrane region" description="Helical" evidence="1">
    <location>
        <begin position="9"/>
        <end position="29"/>
    </location>
</feature>
<dbReference type="Pfam" id="PF07963">
    <property type="entry name" value="N_methyl"/>
    <property type="match status" value="1"/>
</dbReference>
<keyword evidence="3" id="KW-1185">Reference proteome</keyword>
<evidence type="ECO:0000313" key="2">
    <source>
        <dbReference type="EMBL" id="CAB5495691.1"/>
    </source>
</evidence>
<dbReference type="RefSeq" id="WP_202762602.1">
    <property type="nucleotide sequence ID" value="NZ_CAESAQ020000021.1"/>
</dbReference>
<comment type="caution">
    <text evidence="2">The sequence shown here is derived from an EMBL/GenBank/DDBJ whole genome shotgun (WGS) entry which is preliminary data.</text>
</comment>